<name>A0A1F4S7I3_UNCSA</name>
<evidence type="ECO:0000256" key="3">
    <source>
        <dbReference type="ARBA" id="ARBA00017473"/>
    </source>
</evidence>
<keyword evidence="7 9" id="KW-0067">ATP-binding</keyword>
<dbReference type="InterPro" id="IPR020568">
    <property type="entry name" value="Ribosomal_Su5_D2-typ_SF"/>
</dbReference>
<evidence type="ECO:0000256" key="8">
    <source>
        <dbReference type="ARBA" id="ARBA00032554"/>
    </source>
</evidence>
<dbReference type="Proteomes" id="UP000177905">
    <property type="component" value="Unassembled WGS sequence"/>
</dbReference>
<evidence type="ECO:0000256" key="2">
    <source>
        <dbReference type="ARBA" id="ARBA00012052"/>
    </source>
</evidence>
<dbReference type="InterPro" id="IPR004424">
    <property type="entry name" value="IspE"/>
</dbReference>
<feature type="domain" description="GHMP kinase N-terminal" evidence="10">
    <location>
        <begin position="63"/>
        <end position="141"/>
    </location>
</feature>
<dbReference type="InterPro" id="IPR036554">
    <property type="entry name" value="GHMP_kinase_C_sf"/>
</dbReference>
<accession>A0A1F4S7I3</accession>
<dbReference type="GO" id="GO:0016114">
    <property type="term" value="P:terpenoid biosynthetic process"/>
    <property type="evidence" value="ECO:0007669"/>
    <property type="project" value="UniProtKB-UniRule"/>
</dbReference>
<evidence type="ECO:0000256" key="5">
    <source>
        <dbReference type="ARBA" id="ARBA00022741"/>
    </source>
</evidence>
<dbReference type="AlphaFoldDB" id="A0A1F4S7I3"/>
<evidence type="ECO:0000256" key="9">
    <source>
        <dbReference type="HAMAP-Rule" id="MF_00061"/>
    </source>
</evidence>
<evidence type="ECO:0000256" key="4">
    <source>
        <dbReference type="ARBA" id="ARBA00022679"/>
    </source>
</evidence>
<comment type="catalytic activity">
    <reaction evidence="9">
        <text>4-CDP-2-C-methyl-D-erythritol + ATP = 4-CDP-2-C-methyl-D-erythritol 2-phosphate + ADP + H(+)</text>
        <dbReference type="Rhea" id="RHEA:18437"/>
        <dbReference type="ChEBI" id="CHEBI:15378"/>
        <dbReference type="ChEBI" id="CHEBI:30616"/>
        <dbReference type="ChEBI" id="CHEBI:57823"/>
        <dbReference type="ChEBI" id="CHEBI:57919"/>
        <dbReference type="ChEBI" id="CHEBI:456216"/>
        <dbReference type="EC" id="2.7.1.148"/>
    </reaction>
</comment>
<dbReference type="SUPFAM" id="SSF55060">
    <property type="entry name" value="GHMP Kinase, C-terminal domain"/>
    <property type="match status" value="1"/>
</dbReference>
<organism evidence="12 13">
    <name type="scientific">candidate division WOR-1 bacterium RIFOXYB2_FULL_36_35</name>
    <dbReference type="NCBI Taxonomy" id="1802578"/>
    <lineage>
        <taxon>Bacteria</taxon>
        <taxon>Bacillati</taxon>
        <taxon>Saganbacteria</taxon>
    </lineage>
</organism>
<dbReference type="NCBIfam" id="TIGR00154">
    <property type="entry name" value="ispE"/>
    <property type="match status" value="1"/>
</dbReference>
<dbReference type="InterPro" id="IPR006204">
    <property type="entry name" value="GHMP_kinase_N_dom"/>
</dbReference>
<dbReference type="Gene3D" id="3.30.230.10">
    <property type="match status" value="1"/>
</dbReference>
<protein>
    <recommendedName>
        <fullName evidence="3 9">4-diphosphocytidyl-2-C-methyl-D-erythritol kinase</fullName>
        <shortName evidence="9">CMK</shortName>
        <ecNumber evidence="2 9">2.7.1.148</ecNumber>
    </recommendedName>
    <alternativeName>
        <fullName evidence="8 9">4-(cytidine-5'-diphospho)-2-C-methyl-D-erythritol kinase</fullName>
    </alternativeName>
</protein>
<dbReference type="Pfam" id="PF08544">
    <property type="entry name" value="GHMP_kinases_C"/>
    <property type="match status" value="1"/>
</dbReference>
<comment type="pathway">
    <text evidence="9">Isoprenoid biosynthesis; isopentenyl diphosphate biosynthesis via DXP pathway; isopentenyl diphosphate from 1-deoxy-D-xylulose 5-phosphate: step 3/6.</text>
</comment>
<reference evidence="12 13" key="1">
    <citation type="journal article" date="2016" name="Nat. Commun.">
        <title>Thousands of microbial genomes shed light on interconnected biogeochemical processes in an aquifer system.</title>
        <authorList>
            <person name="Anantharaman K."/>
            <person name="Brown C.T."/>
            <person name="Hug L.A."/>
            <person name="Sharon I."/>
            <person name="Castelle C.J."/>
            <person name="Probst A.J."/>
            <person name="Thomas B.C."/>
            <person name="Singh A."/>
            <person name="Wilkins M.J."/>
            <person name="Karaoz U."/>
            <person name="Brodie E.L."/>
            <person name="Williams K.H."/>
            <person name="Hubbard S.S."/>
            <person name="Banfield J.F."/>
        </authorList>
    </citation>
    <scope>NUCLEOTIDE SEQUENCE [LARGE SCALE GENOMIC DNA]</scope>
</reference>
<evidence type="ECO:0000313" key="12">
    <source>
        <dbReference type="EMBL" id="OGC16361.1"/>
    </source>
</evidence>
<keyword evidence="6 9" id="KW-0418">Kinase</keyword>
<dbReference type="GO" id="GO:0050515">
    <property type="term" value="F:4-(cytidine 5'-diphospho)-2-C-methyl-D-erythritol kinase activity"/>
    <property type="evidence" value="ECO:0007669"/>
    <property type="project" value="UniProtKB-UniRule"/>
</dbReference>
<feature type="domain" description="GHMP kinase C-terminal" evidence="11">
    <location>
        <begin position="219"/>
        <end position="278"/>
    </location>
</feature>
<evidence type="ECO:0000259" key="10">
    <source>
        <dbReference type="Pfam" id="PF00288"/>
    </source>
</evidence>
<evidence type="ECO:0000256" key="7">
    <source>
        <dbReference type="ARBA" id="ARBA00022840"/>
    </source>
</evidence>
<keyword evidence="5 9" id="KW-0547">Nucleotide-binding</keyword>
<gene>
    <name evidence="9" type="primary">ispE</name>
    <name evidence="12" type="ORF">A2290_04275</name>
</gene>
<dbReference type="PIRSF" id="PIRSF010376">
    <property type="entry name" value="IspE"/>
    <property type="match status" value="1"/>
</dbReference>
<dbReference type="SUPFAM" id="SSF54211">
    <property type="entry name" value="Ribosomal protein S5 domain 2-like"/>
    <property type="match status" value="1"/>
</dbReference>
<keyword evidence="4 9" id="KW-0808">Transferase</keyword>
<dbReference type="Gene3D" id="3.30.70.890">
    <property type="entry name" value="GHMP kinase, C-terminal domain"/>
    <property type="match status" value="1"/>
</dbReference>
<evidence type="ECO:0000259" key="11">
    <source>
        <dbReference type="Pfam" id="PF08544"/>
    </source>
</evidence>
<proteinExistence type="inferred from homology"/>
<dbReference type="UniPathway" id="UPA00056">
    <property type="reaction ID" value="UER00094"/>
</dbReference>
<sequence length="292" mass="32539">MKLKAFAKINFILQILGKRADGYHEIDSLMQSVSLYDEILVDKKKSGIELFLNDPNIPNDKRNTAYKAAELFFYKTKLEPSVKIDIRKNIPTEAGLGGASSDAAAVLIGLNRLFDANLSEKELLELGAQIGSDVSFCLTGGFCRCRGRGELVEKIDNSGTKFCADETESYDGETKYYVLVKPKLSILTKSVYDSFEKSFIEKENYIDGFLQHGELVLKNDLEKVVLPKHHEIGEIKNRLLSLGCLQSLMSGSGSSVFGLVCDKKKAYEICEEIKKKYSQSFVVEGMNVGIKE</sequence>
<comment type="similarity">
    <text evidence="1 9">Belongs to the GHMP kinase family. IspE subfamily.</text>
</comment>
<comment type="function">
    <text evidence="9">Catalyzes the phosphorylation of the position 2 hydroxy group of 4-diphosphocytidyl-2C-methyl-D-erythritol.</text>
</comment>
<dbReference type="EMBL" id="MEUA01000010">
    <property type="protein sequence ID" value="OGC16361.1"/>
    <property type="molecule type" value="Genomic_DNA"/>
</dbReference>
<dbReference type="InterPro" id="IPR014721">
    <property type="entry name" value="Ribsml_uS5_D2-typ_fold_subgr"/>
</dbReference>
<dbReference type="GO" id="GO:0019288">
    <property type="term" value="P:isopentenyl diphosphate biosynthetic process, methylerythritol 4-phosphate pathway"/>
    <property type="evidence" value="ECO:0007669"/>
    <property type="project" value="UniProtKB-UniRule"/>
</dbReference>
<dbReference type="GO" id="GO:0005524">
    <property type="term" value="F:ATP binding"/>
    <property type="evidence" value="ECO:0007669"/>
    <property type="project" value="UniProtKB-UniRule"/>
</dbReference>
<dbReference type="Pfam" id="PF00288">
    <property type="entry name" value="GHMP_kinases_N"/>
    <property type="match status" value="1"/>
</dbReference>
<dbReference type="HAMAP" id="MF_00061">
    <property type="entry name" value="IspE"/>
    <property type="match status" value="1"/>
</dbReference>
<evidence type="ECO:0000256" key="1">
    <source>
        <dbReference type="ARBA" id="ARBA00009684"/>
    </source>
</evidence>
<keyword evidence="9" id="KW-0414">Isoprene biosynthesis</keyword>
<feature type="active site" evidence="9">
    <location>
        <position position="8"/>
    </location>
</feature>
<dbReference type="InterPro" id="IPR013750">
    <property type="entry name" value="GHMP_kinase_C_dom"/>
</dbReference>
<dbReference type="PANTHER" id="PTHR43527:SF2">
    <property type="entry name" value="4-DIPHOSPHOCYTIDYL-2-C-METHYL-D-ERYTHRITOL KINASE, CHLOROPLASTIC"/>
    <property type="match status" value="1"/>
</dbReference>
<comment type="caution">
    <text evidence="12">The sequence shown here is derived from an EMBL/GenBank/DDBJ whole genome shotgun (WGS) entry which is preliminary data.</text>
</comment>
<evidence type="ECO:0000313" key="13">
    <source>
        <dbReference type="Proteomes" id="UP000177905"/>
    </source>
</evidence>
<feature type="active site" evidence="9">
    <location>
        <position position="133"/>
    </location>
</feature>
<dbReference type="PANTHER" id="PTHR43527">
    <property type="entry name" value="4-DIPHOSPHOCYTIDYL-2-C-METHYL-D-ERYTHRITOL KINASE, CHLOROPLASTIC"/>
    <property type="match status" value="1"/>
</dbReference>
<feature type="binding site" evidence="9">
    <location>
        <begin position="91"/>
        <end position="101"/>
    </location>
    <ligand>
        <name>ATP</name>
        <dbReference type="ChEBI" id="CHEBI:30616"/>
    </ligand>
</feature>
<evidence type="ECO:0000256" key="6">
    <source>
        <dbReference type="ARBA" id="ARBA00022777"/>
    </source>
</evidence>
<dbReference type="EC" id="2.7.1.148" evidence="2 9"/>